<proteinExistence type="predicted"/>
<sequence length="125" mass="13233">MVMTSRNIWGLVFAACIIATPITLTGCGGGRSQEIPVGTNKLTNISRLRQSLEFNVELGEVGSEAEVLPEQIDALKEDGVSDEKIAKLHELSEKLLSAPAGAAVKSAAKEMLAALPEEQANTLTE</sequence>
<name>A0A517TBJ4_9PLAN</name>
<evidence type="ECO:0000313" key="2">
    <source>
        <dbReference type="Proteomes" id="UP000319976"/>
    </source>
</evidence>
<dbReference type="KEGG" id="chya:V22_30050"/>
<protein>
    <submittedName>
        <fullName evidence="1">Uncharacterized protein</fullName>
    </submittedName>
</protein>
<accession>A0A517TBJ4</accession>
<keyword evidence="2" id="KW-1185">Reference proteome</keyword>
<evidence type="ECO:0000313" key="1">
    <source>
        <dbReference type="EMBL" id="QDT65745.1"/>
    </source>
</evidence>
<dbReference type="AlphaFoldDB" id="A0A517TBJ4"/>
<dbReference type="PROSITE" id="PS51257">
    <property type="entry name" value="PROKAR_LIPOPROTEIN"/>
    <property type="match status" value="1"/>
</dbReference>
<gene>
    <name evidence="1" type="ORF">V22_30050</name>
</gene>
<dbReference type="EMBL" id="CP036316">
    <property type="protein sequence ID" value="QDT65745.1"/>
    <property type="molecule type" value="Genomic_DNA"/>
</dbReference>
<dbReference type="RefSeq" id="WP_197439629.1">
    <property type="nucleotide sequence ID" value="NZ_CP036316.1"/>
</dbReference>
<reference evidence="1 2" key="1">
    <citation type="submission" date="2019-02" db="EMBL/GenBank/DDBJ databases">
        <title>Deep-cultivation of Planctomycetes and their phenomic and genomic characterization uncovers novel biology.</title>
        <authorList>
            <person name="Wiegand S."/>
            <person name="Jogler M."/>
            <person name="Boedeker C."/>
            <person name="Pinto D."/>
            <person name="Vollmers J."/>
            <person name="Rivas-Marin E."/>
            <person name="Kohn T."/>
            <person name="Peeters S.H."/>
            <person name="Heuer A."/>
            <person name="Rast P."/>
            <person name="Oberbeckmann S."/>
            <person name="Bunk B."/>
            <person name="Jeske O."/>
            <person name="Meyerdierks A."/>
            <person name="Storesund J.E."/>
            <person name="Kallscheuer N."/>
            <person name="Luecker S."/>
            <person name="Lage O.M."/>
            <person name="Pohl T."/>
            <person name="Merkel B.J."/>
            <person name="Hornburger P."/>
            <person name="Mueller R.-W."/>
            <person name="Bruemmer F."/>
            <person name="Labrenz M."/>
            <person name="Spormann A.M."/>
            <person name="Op den Camp H."/>
            <person name="Overmann J."/>
            <person name="Amann R."/>
            <person name="Jetten M.S.M."/>
            <person name="Mascher T."/>
            <person name="Medema M.H."/>
            <person name="Devos D.P."/>
            <person name="Kaster A.-K."/>
            <person name="Ovreas L."/>
            <person name="Rohde M."/>
            <person name="Galperin M.Y."/>
            <person name="Jogler C."/>
        </authorList>
    </citation>
    <scope>NUCLEOTIDE SEQUENCE [LARGE SCALE GENOMIC DNA]</scope>
    <source>
        <strain evidence="1 2">V22</strain>
    </source>
</reference>
<dbReference type="Proteomes" id="UP000319976">
    <property type="component" value="Chromosome"/>
</dbReference>
<organism evidence="1 2">
    <name type="scientific">Calycomorphotria hydatis</name>
    <dbReference type="NCBI Taxonomy" id="2528027"/>
    <lineage>
        <taxon>Bacteria</taxon>
        <taxon>Pseudomonadati</taxon>
        <taxon>Planctomycetota</taxon>
        <taxon>Planctomycetia</taxon>
        <taxon>Planctomycetales</taxon>
        <taxon>Planctomycetaceae</taxon>
        <taxon>Calycomorphotria</taxon>
    </lineage>
</organism>